<dbReference type="Gene3D" id="2.30.42.10">
    <property type="match status" value="2"/>
</dbReference>
<proteinExistence type="predicted"/>
<reference evidence="3" key="1">
    <citation type="submission" date="2021-01" db="EMBL/GenBank/DDBJ databases">
        <authorList>
            <person name="Corre E."/>
            <person name="Pelletier E."/>
            <person name="Niang G."/>
            <person name="Scheremetjew M."/>
            <person name="Finn R."/>
            <person name="Kale V."/>
            <person name="Holt S."/>
            <person name="Cochrane G."/>
            <person name="Meng A."/>
            <person name="Brown T."/>
            <person name="Cohen L."/>
        </authorList>
    </citation>
    <scope>NUCLEOTIDE SEQUENCE</scope>
    <source>
        <strain evidence="3">RCC1693</strain>
    </source>
</reference>
<dbReference type="SMART" id="SM00228">
    <property type="entry name" value="PDZ"/>
    <property type="match status" value="2"/>
</dbReference>
<evidence type="ECO:0000256" key="1">
    <source>
        <dbReference type="SAM" id="MobiDB-lite"/>
    </source>
</evidence>
<organism evidence="3">
    <name type="scientific">Florenciella parvula</name>
    <dbReference type="NCBI Taxonomy" id="236787"/>
    <lineage>
        <taxon>Eukaryota</taxon>
        <taxon>Sar</taxon>
        <taxon>Stramenopiles</taxon>
        <taxon>Ochrophyta</taxon>
        <taxon>Dictyochophyceae</taxon>
        <taxon>Florenciellales</taxon>
        <taxon>Florenciella</taxon>
    </lineage>
</organism>
<evidence type="ECO:0000313" key="3">
    <source>
        <dbReference type="EMBL" id="CAD9398068.1"/>
    </source>
</evidence>
<dbReference type="InterPro" id="IPR036034">
    <property type="entry name" value="PDZ_sf"/>
</dbReference>
<gene>
    <name evidence="3" type="ORF">FPAR1323_LOCUS4337</name>
</gene>
<dbReference type="AlphaFoldDB" id="A0A7S2BIK9"/>
<dbReference type="InterPro" id="IPR001478">
    <property type="entry name" value="PDZ"/>
</dbReference>
<sequence>MTHEKKGTKVTLVGLSGGLRGGTQLSSHEAKVADSIRNITGFSHPPRFQDCNLDTLNLNGVSPTSQQDGAVVDEKGQVLAFWGSFSMQVNNGGRLQDVQVFQGIPGDILSEVVEPLKANKIPSLKTLGAEYEYVGLNQVRLLGLDDAAVVDLEASTIRWPPTLLAVRRRWEGSPASKLLEDGDVVLSIDGKPVRTYRAVELAVRSKEGVELEVLRGGRKQKVQIPTMNLGTDETRELLLWAGAVLQEPPAAVSRQRGVPREGAYVASLARGSPANWYGLQPTSRVVEVEGVPTPNLLAFLEAVRHKKTGESVRIKQADLRGNVEVSTLKLDLEYWPTHAVTRAGAGADPTLLESVNAGEAVRAAVRKAGSKAGTAPGKGRDAPVVGDLGQPMDNRYTWERRLLEPAP</sequence>
<feature type="domain" description="PDZ" evidence="2">
    <location>
        <begin position="171"/>
        <end position="217"/>
    </location>
</feature>
<dbReference type="SUPFAM" id="SSF50156">
    <property type="entry name" value="PDZ domain-like"/>
    <property type="match status" value="2"/>
</dbReference>
<protein>
    <recommendedName>
        <fullName evidence="2">PDZ domain-containing protein</fullName>
    </recommendedName>
</protein>
<dbReference type="PANTHER" id="PTHR46366">
    <property type="entry name" value="PRO-APOPTOTIC SERINE PROTEASE NMA111"/>
    <property type="match status" value="1"/>
</dbReference>
<name>A0A7S2BIK9_9STRA</name>
<feature type="region of interest" description="Disordered" evidence="1">
    <location>
        <begin position="368"/>
        <end position="391"/>
    </location>
</feature>
<evidence type="ECO:0000259" key="2">
    <source>
        <dbReference type="PROSITE" id="PS50106"/>
    </source>
</evidence>
<dbReference type="PROSITE" id="PS50106">
    <property type="entry name" value="PDZ"/>
    <property type="match status" value="1"/>
</dbReference>
<accession>A0A7S2BIK9</accession>
<dbReference type="PANTHER" id="PTHR46366:SF1">
    <property type="entry name" value="PDZ DOMAIN-CONTAINING PROTEIN C1685.05"/>
    <property type="match status" value="1"/>
</dbReference>
<dbReference type="EMBL" id="HBGT01008009">
    <property type="protein sequence ID" value="CAD9398068.1"/>
    <property type="molecule type" value="Transcribed_RNA"/>
</dbReference>